<evidence type="ECO:0000256" key="3">
    <source>
        <dbReference type="ARBA" id="ARBA00022692"/>
    </source>
</evidence>
<dbReference type="InterPro" id="IPR003740">
    <property type="entry name" value="YitT"/>
</dbReference>
<evidence type="ECO:0000259" key="7">
    <source>
        <dbReference type="Pfam" id="PF10035"/>
    </source>
</evidence>
<keyword evidence="2" id="KW-1003">Cell membrane</keyword>
<sequence length="291" mass="31883">MKVRAGWRGWPVLKNISWNLGLLLTGSLLCAAAVNGILIRQHFFSGGVAGLAIMIHYLIPFLSVAFLYALANVPLFLTGWFVIGRRFFLYSVVGTLLLIAAIALVDVDIPVHDKLLAALLAGLIQGVGSGIILKSLGSSGGTDILAVIFFQRFSVQLGTTKLIFNLMILVAAALLFSLEDALYTLIYLYIATRIIDLVVTGLNQRKAFFIISPLGETISCRILNEINRGVTILHGKGAYSEQEQQILYTVINLREMAPLKEIVRNVDPDAVVVVSDTTEVMGRRIGNQIRW</sequence>
<dbReference type="CDD" id="cd16380">
    <property type="entry name" value="YitT_C"/>
    <property type="match status" value="1"/>
</dbReference>
<proteinExistence type="predicted"/>
<evidence type="ECO:0000256" key="5">
    <source>
        <dbReference type="ARBA" id="ARBA00023136"/>
    </source>
</evidence>
<dbReference type="InterPro" id="IPR019264">
    <property type="entry name" value="DUF2179"/>
</dbReference>
<feature type="transmembrane region" description="Helical" evidence="6">
    <location>
        <begin position="162"/>
        <end position="178"/>
    </location>
</feature>
<feature type="transmembrane region" description="Helical" evidence="6">
    <location>
        <begin position="117"/>
        <end position="150"/>
    </location>
</feature>
<keyword evidence="4 6" id="KW-1133">Transmembrane helix</keyword>
<keyword evidence="9" id="KW-1185">Reference proteome</keyword>
<protein>
    <submittedName>
        <fullName evidence="8">Uncharacterized BCR, YitT family protein</fullName>
    </submittedName>
</protein>
<dbReference type="eggNOG" id="COG1284">
    <property type="taxonomic scope" value="Bacteria"/>
</dbReference>
<dbReference type="Pfam" id="PF10035">
    <property type="entry name" value="DUF2179"/>
    <property type="match status" value="1"/>
</dbReference>
<evidence type="ECO:0000256" key="4">
    <source>
        <dbReference type="ARBA" id="ARBA00022989"/>
    </source>
</evidence>
<evidence type="ECO:0000313" key="8">
    <source>
        <dbReference type="EMBL" id="ABC76859.1"/>
    </source>
</evidence>
<dbReference type="InterPro" id="IPR015867">
    <property type="entry name" value="N-reg_PII/ATP_PRibTrfase_C"/>
</dbReference>
<dbReference type="HOGENOM" id="CLU_063199_1_1_7"/>
<accession>Q2LRZ6</accession>
<dbReference type="AlphaFoldDB" id="Q2LRZ6"/>
<organism evidence="8 9">
    <name type="scientific">Syntrophus aciditrophicus (strain SB)</name>
    <dbReference type="NCBI Taxonomy" id="56780"/>
    <lineage>
        <taxon>Bacteria</taxon>
        <taxon>Pseudomonadati</taxon>
        <taxon>Thermodesulfobacteriota</taxon>
        <taxon>Syntrophia</taxon>
        <taxon>Syntrophales</taxon>
        <taxon>Syntrophaceae</taxon>
        <taxon>Syntrophus</taxon>
    </lineage>
</organism>
<evidence type="ECO:0000256" key="2">
    <source>
        <dbReference type="ARBA" id="ARBA00022475"/>
    </source>
</evidence>
<dbReference type="STRING" id="56780.SYN_01478"/>
<reference evidence="8 9" key="1">
    <citation type="journal article" date="2007" name="Proc. Natl. Acad. Sci. U.S.A.">
        <title>The genome of Syntrophus aciditrophicus: life at the thermodynamic limit of microbial growth.</title>
        <authorList>
            <person name="McInerney M.J."/>
            <person name="Rohlin L."/>
            <person name="Mouttaki H."/>
            <person name="Kim U."/>
            <person name="Krupp R.S."/>
            <person name="Rios-Hernandez L."/>
            <person name="Sieber J."/>
            <person name="Struchtemeyer C.G."/>
            <person name="Bhattacharyya A."/>
            <person name="Campbell J.W."/>
            <person name="Gunsalus R.P."/>
        </authorList>
    </citation>
    <scope>NUCLEOTIDE SEQUENCE [LARGE SCALE GENOMIC DNA]</scope>
    <source>
        <strain evidence="8 9">SB</strain>
    </source>
</reference>
<evidence type="ECO:0000256" key="6">
    <source>
        <dbReference type="SAM" id="Phobius"/>
    </source>
</evidence>
<feature type="transmembrane region" description="Helical" evidence="6">
    <location>
        <begin position="184"/>
        <end position="202"/>
    </location>
</feature>
<evidence type="ECO:0000256" key="1">
    <source>
        <dbReference type="ARBA" id="ARBA00004651"/>
    </source>
</evidence>
<comment type="subcellular location">
    <subcellularLocation>
        <location evidence="1">Cell membrane</location>
        <topology evidence="1">Multi-pass membrane protein</topology>
    </subcellularLocation>
</comment>
<feature type="domain" description="DUF2179" evidence="7">
    <location>
        <begin position="228"/>
        <end position="282"/>
    </location>
</feature>
<gene>
    <name evidence="8" type="ORF">SYN_01478</name>
</gene>
<feature type="transmembrane region" description="Helical" evidence="6">
    <location>
        <begin position="87"/>
        <end position="105"/>
    </location>
</feature>
<name>Q2LRZ6_SYNAS</name>
<dbReference type="EMBL" id="CP000252">
    <property type="protein sequence ID" value="ABC76859.1"/>
    <property type="molecule type" value="Genomic_DNA"/>
</dbReference>
<keyword evidence="3 6" id="KW-0812">Transmembrane</keyword>
<dbReference type="InParanoid" id="Q2LRZ6"/>
<dbReference type="OrthoDB" id="5401948at2"/>
<feature type="transmembrane region" description="Helical" evidence="6">
    <location>
        <begin position="52"/>
        <end position="75"/>
    </location>
</feature>
<keyword evidence="5 6" id="KW-0472">Membrane</keyword>
<dbReference type="KEGG" id="sat:SYN_01478"/>
<evidence type="ECO:0000313" key="9">
    <source>
        <dbReference type="Proteomes" id="UP000001933"/>
    </source>
</evidence>
<dbReference type="RefSeq" id="WP_011416892.1">
    <property type="nucleotide sequence ID" value="NC_007759.1"/>
</dbReference>
<dbReference type="GO" id="GO:0005886">
    <property type="term" value="C:plasma membrane"/>
    <property type="evidence" value="ECO:0007669"/>
    <property type="project" value="UniProtKB-SubCell"/>
</dbReference>
<dbReference type="PIRSF" id="PIRSF006483">
    <property type="entry name" value="Membrane_protein_YitT"/>
    <property type="match status" value="1"/>
</dbReference>
<dbReference type="PANTHER" id="PTHR33545:SF5">
    <property type="entry name" value="UPF0750 MEMBRANE PROTEIN YITT"/>
    <property type="match status" value="1"/>
</dbReference>
<dbReference type="Gene3D" id="3.30.70.120">
    <property type="match status" value="1"/>
</dbReference>
<dbReference type="Proteomes" id="UP000001933">
    <property type="component" value="Chromosome"/>
</dbReference>
<dbReference type="InterPro" id="IPR051461">
    <property type="entry name" value="UPF0750_membrane"/>
</dbReference>
<dbReference type="PANTHER" id="PTHR33545">
    <property type="entry name" value="UPF0750 MEMBRANE PROTEIN YITT-RELATED"/>
    <property type="match status" value="1"/>
</dbReference>
<dbReference type="Pfam" id="PF02588">
    <property type="entry name" value="YitT_membrane"/>
    <property type="match status" value="1"/>
</dbReference>